<evidence type="ECO:0000313" key="1">
    <source>
        <dbReference type="EMBL" id="CAB4833972.1"/>
    </source>
</evidence>
<dbReference type="Gene3D" id="1.10.3210.10">
    <property type="entry name" value="Hypothetical protein af1432"/>
    <property type="match status" value="1"/>
</dbReference>
<protein>
    <submittedName>
        <fullName evidence="1">Unannotated protein</fullName>
    </submittedName>
</protein>
<proteinExistence type="predicted"/>
<dbReference type="GO" id="GO:0008893">
    <property type="term" value="F:guanosine-3',5'-bis(diphosphate) 3'-diphosphatase activity"/>
    <property type="evidence" value="ECO:0007669"/>
    <property type="project" value="TreeGrafter"/>
</dbReference>
<dbReference type="InterPro" id="IPR052194">
    <property type="entry name" value="MESH1"/>
</dbReference>
<dbReference type="AlphaFoldDB" id="A0A6J7AM33"/>
<dbReference type="SUPFAM" id="SSF109604">
    <property type="entry name" value="HD-domain/PDEase-like"/>
    <property type="match status" value="1"/>
</dbReference>
<dbReference type="Pfam" id="PF13328">
    <property type="entry name" value="HD_4"/>
    <property type="match status" value="1"/>
</dbReference>
<organism evidence="1">
    <name type="scientific">freshwater metagenome</name>
    <dbReference type="NCBI Taxonomy" id="449393"/>
    <lineage>
        <taxon>unclassified sequences</taxon>
        <taxon>metagenomes</taxon>
        <taxon>ecological metagenomes</taxon>
    </lineage>
</organism>
<accession>A0A6J7AM33</accession>
<dbReference type="PANTHER" id="PTHR46246">
    <property type="entry name" value="GUANOSINE-3',5'-BIS(DIPHOSPHATE) 3'-PYROPHOSPHOHYDROLASE MESH1"/>
    <property type="match status" value="1"/>
</dbReference>
<reference evidence="1" key="1">
    <citation type="submission" date="2020-05" db="EMBL/GenBank/DDBJ databases">
        <authorList>
            <person name="Chiriac C."/>
            <person name="Salcher M."/>
            <person name="Ghai R."/>
            <person name="Kavagutti S V."/>
        </authorList>
    </citation>
    <scope>NUCLEOTIDE SEQUENCE</scope>
</reference>
<gene>
    <name evidence="1" type="ORF">UFOPK3204_01362</name>
</gene>
<sequence length="201" mass="22002">MTIPNVVLTKRYAAAVAYASIIHAGDVRKGTEISYLCHLLGVSSLVIEAGGDEDQAIAGLLHDAVEDAGGMARADDIRARFGDRVTEIVIACSDSTDEEWKRVTPYGERKRLYLDRIKTEPMDYLLVTMADKVHNARAIVTDLHVHGAEVIGKFNGDANQVLDYYQECLAIAKERDVTPALRVPLELAVNEMTSMMAAPTV</sequence>
<dbReference type="PANTHER" id="PTHR46246:SF1">
    <property type="entry name" value="GUANOSINE-3',5'-BIS(DIPHOSPHATE) 3'-PYROPHOSPHOHYDROLASE MESH1"/>
    <property type="match status" value="1"/>
</dbReference>
<name>A0A6J7AM33_9ZZZZ</name>
<dbReference type="EMBL" id="CAFABK010000075">
    <property type="protein sequence ID" value="CAB4833972.1"/>
    <property type="molecule type" value="Genomic_DNA"/>
</dbReference>